<evidence type="ECO:0000313" key="6">
    <source>
        <dbReference type="Proteomes" id="UP000518266"/>
    </source>
</evidence>
<dbReference type="AlphaFoldDB" id="A0A7J5YP76"/>
<keyword evidence="3" id="KW-0808">Transferase</keyword>
<dbReference type="GO" id="GO:0016279">
    <property type="term" value="F:protein-lysine N-methyltransferase activity"/>
    <property type="evidence" value="ECO:0007669"/>
    <property type="project" value="InterPro"/>
</dbReference>
<evidence type="ECO:0000256" key="1">
    <source>
        <dbReference type="ARBA" id="ARBA00010633"/>
    </source>
</evidence>
<comment type="caution">
    <text evidence="5">The sequence shown here is derived from an EMBL/GenBank/DDBJ whole genome shotgun (WGS) entry which is preliminary data.</text>
</comment>
<protein>
    <submittedName>
        <fullName evidence="5">Uncharacterized protein</fullName>
    </submittedName>
</protein>
<dbReference type="GO" id="GO:1905706">
    <property type="term" value="P:regulation of mitochondrial ATP synthesis coupled proton transport"/>
    <property type="evidence" value="ECO:0007669"/>
    <property type="project" value="TreeGrafter"/>
</dbReference>
<dbReference type="Proteomes" id="UP000518266">
    <property type="component" value="Unassembled WGS sequence"/>
</dbReference>
<keyword evidence="2" id="KW-0489">Methyltransferase</keyword>
<gene>
    <name evidence="5" type="ORF">F7725_012972</name>
</gene>
<reference evidence="5 6" key="1">
    <citation type="submission" date="2020-03" db="EMBL/GenBank/DDBJ databases">
        <title>Dissostichus mawsoni Genome sequencing and assembly.</title>
        <authorList>
            <person name="Park H."/>
        </authorList>
    </citation>
    <scope>NUCLEOTIDE SEQUENCE [LARGE SCALE GENOMIC DNA]</scope>
    <source>
        <strain evidence="5">DM0001</strain>
        <tissue evidence="5">Muscle</tissue>
    </source>
</reference>
<dbReference type="Gene3D" id="3.40.50.150">
    <property type="entry name" value="Vaccinia Virus protein VP39"/>
    <property type="match status" value="1"/>
</dbReference>
<accession>A0A7J5YP76</accession>
<dbReference type="InterPro" id="IPR029063">
    <property type="entry name" value="SAM-dependent_MTases_sf"/>
</dbReference>
<keyword evidence="4" id="KW-0949">S-adenosyl-L-methionine</keyword>
<name>A0A7J5YP76_DISMA</name>
<dbReference type="PANTHER" id="PTHR13610:SF18">
    <property type="entry name" value="SI:DKEY-190G11.3"/>
    <property type="match status" value="1"/>
</dbReference>
<evidence type="ECO:0000256" key="4">
    <source>
        <dbReference type="ARBA" id="ARBA00022691"/>
    </source>
</evidence>
<proteinExistence type="inferred from homology"/>
<dbReference type="EMBL" id="JAAKFY010000010">
    <property type="protein sequence ID" value="KAF3851200.1"/>
    <property type="molecule type" value="Genomic_DNA"/>
</dbReference>
<comment type="similarity">
    <text evidence="1">Belongs to the ANT/ATPSC lysine N-methyltransferase family.</text>
</comment>
<dbReference type="PANTHER" id="PTHR13610">
    <property type="entry name" value="METHYLTRANSFERASE DOMAIN-CONTAINING PROTEIN"/>
    <property type="match status" value="1"/>
</dbReference>
<evidence type="ECO:0000256" key="2">
    <source>
        <dbReference type="ARBA" id="ARBA00022603"/>
    </source>
</evidence>
<dbReference type="InterPro" id="IPR026170">
    <property type="entry name" value="FAM173A/B"/>
</dbReference>
<sequence>MFLSQTDLSSYNNVTAFLSPGLMEVLGEKLLKDLPDDACVIAARFPFPNWPLRQSVGSDLDETFAYDISTVRSHLRKGPKIVEY</sequence>
<dbReference type="OrthoDB" id="66144at2759"/>
<organism evidence="5 6">
    <name type="scientific">Dissostichus mawsoni</name>
    <name type="common">Antarctic cod</name>
    <dbReference type="NCBI Taxonomy" id="36200"/>
    <lineage>
        <taxon>Eukaryota</taxon>
        <taxon>Metazoa</taxon>
        <taxon>Chordata</taxon>
        <taxon>Craniata</taxon>
        <taxon>Vertebrata</taxon>
        <taxon>Euteleostomi</taxon>
        <taxon>Actinopterygii</taxon>
        <taxon>Neopterygii</taxon>
        <taxon>Teleostei</taxon>
        <taxon>Neoteleostei</taxon>
        <taxon>Acanthomorphata</taxon>
        <taxon>Eupercaria</taxon>
        <taxon>Perciformes</taxon>
        <taxon>Notothenioidei</taxon>
        <taxon>Nototheniidae</taxon>
        <taxon>Dissostichus</taxon>
    </lineage>
</organism>
<keyword evidence="6" id="KW-1185">Reference proteome</keyword>
<dbReference type="GO" id="GO:0032259">
    <property type="term" value="P:methylation"/>
    <property type="evidence" value="ECO:0007669"/>
    <property type="project" value="UniProtKB-KW"/>
</dbReference>
<dbReference type="GO" id="GO:0005739">
    <property type="term" value="C:mitochondrion"/>
    <property type="evidence" value="ECO:0007669"/>
    <property type="project" value="TreeGrafter"/>
</dbReference>
<evidence type="ECO:0000313" key="5">
    <source>
        <dbReference type="EMBL" id="KAF3851200.1"/>
    </source>
</evidence>
<evidence type="ECO:0000256" key="3">
    <source>
        <dbReference type="ARBA" id="ARBA00022679"/>
    </source>
</evidence>